<comment type="caution">
    <text evidence="1">The sequence shown here is derived from an EMBL/GenBank/DDBJ whole genome shotgun (WGS) entry which is preliminary data.</text>
</comment>
<organism evidence="1 2">
    <name type="scientific">Mucilaginibacter pankratovii</name>
    <dbReference type="NCBI Taxonomy" id="2772110"/>
    <lineage>
        <taxon>Bacteria</taxon>
        <taxon>Pseudomonadati</taxon>
        <taxon>Bacteroidota</taxon>
        <taxon>Sphingobacteriia</taxon>
        <taxon>Sphingobacteriales</taxon>
        <taxon>Sphingobacteriaceae</taxon>
        <taxon>Mucilaginibacter</taxon>
    </lineage>
</organism>
<reference evidence="1 2" key="1">
    <citation type="submission" date="2020-09" db="EMBL/GenBank/DDBJ databases">
        <title>Novel species of Mucilaginibacter isolated from a glacier on the Tibetan Plateau.</title>
        <authorList>
            <person name="Liu Q."/>
            <person name="Xin Y.-H."/>
        </authorList>
    </citation>
    <scope>NUCLEOTIDE SEQUENCE [LARGE SCALE GENOMIC DNA]</scope>
    <source>
        <strain evidence="1 2">ZT4R22</strain>
    </source>
</reference>
<sequence>MAGAEYFKPLIVFLTPKDVRHHYEPEAPLPAHETVIRPLLLNSIAAYVYRLSKDADLYKDNADILLPDKGKYRLDISKECIKGHELLWNKTAWARGSIVIICKPENIDFDSLFKGCYDIGLNNTPNSGNSPAALKLCLKEIEAGNVSFCFSASNGLEWMSIYSTDERRETLYRTALKNIKK</sequence>
<accession>A0ABR7WSS0</accession>
<name>A0ABR7WSS0_9SPHI</name>
<gene>
    <name evidence="1" type="ORF">IDJ77_16000</name>
</gene>
<dbReference type="Proteomes" id="UP000606600">
    <property type="component" value="Unassembled WGS sequence"/>
</dbReference>
<dbReference type="EMBL" id="JACWMY010000008">
    <property type="protein sequence ID" value="MBD1365320.1"/>
    <property type="molecule type" value="Genomic_DNA"/>
</dbReference>
<dbReference type="RefSeq" id="WP_191189982.1">
    <property type="nucleotide sequence ID" value="NZ_JACWMY010000008.1"/>
</dbReference>
<evidence type="ECO:0000313" key="1">
    <source>
        <dbReference type="EMBL" id="MBD1365320.1"/>
    </source>
</evidence>
<keyword evidence="2" id="KW-1185">Reference proteome</keyword>
<protein>
    <submittedName>
        <fullName evidence="1">Uncharacterized protein</fullName>
    </submittedName>
</protein>
<proteinExistence type="predicted"/>
<evidence type="ECO:0000313" key="2">
    <source>
        <dbReference type="Proteomes" id="UP000606600"/>
    </source>
</evidence>